<dbReference type="SUPFAM" id="SSF63380">
    <property type="entry name" value="Riboflavin synthase domain-like"/>
    <property type="match status" value="1"/>
</dbReference>
<dbReference type="Gene3D" id="2.40.30.10">
    <property type="entry name" value="Translation factors"/>
    <property type="match status" value="1"/>
</dbReference>
<comment type="caution">
    <text evidence="14">The sequence shown here is derived from an EMBL/GenBank/DDBJ whole genome shotgun (WGS) entry which is preliminary data.</text>
</comment>
<proteinExistence type="inferred from homology"/>
<evidence type="ECO:0000313" key="14">
    <source>
        <dbReference type="EMBL" id="KPQ11848.1"/>
    </source>
</evidence>
<gene>
    <name evidence="14" type="primary">pyrDII</name>
    <name evidence="15" type="ORF">GA0071312_3208</name>
    <name evidence="14" type="ORF">HLUCCO17_05045</name>
</gene>
<dbReference type="InterPro" id="IPR039261">
    <property type="entry name" value="FNR_nucleotide-bd"/>
</dbReference>
<dbReference type="GO" id="GO:0046872">
    <property type="term" value="F:metal ion binding"/>
    <property type="evidence" value="ECO:0007669"/>
    <property type="project" value="UniProtKB-KW"/>
</dbReference>
<keyword evidence="9 12" id="KW-0411">Iron-sulfur</keyword>
<keyword evidence="2" id="KW-0813">Transport</keyword>
<dbReference type="AlphaFoldDB" id="A0A0P8BQN0"/>
<dbReference type="GO" id="GO:0051537">
    <property type="term" value="F:2 iron, 2 sulfur cluster binding"/>
    <property type="evidence" value="ECO:0007669"/>
    <property type="project" value="UniProtKB-KW"/>
</dbReference>
<evidence type="ECO:0000259" key="13">
    <source>
        <dbReference type="PROSITE" id="PS51384"/>
    </source>
</evidence>
<evidence type="ECO:0000256" key="10">
    <source>
        <dbReference type="ARBA" id="ARBA00034078"/>
    </source>
</evidence>
<dbReference type="PANTHER" id="PTHR43513:SF3">
    <property type="entry name" value="DIHYDROOROTATE DEHYDROGENASE B (NAD(+)), ELECTRON TRANSFER SUBUNIT-RELATED"/>
    <property type="match status" value="1"/>
</dbReference>
<dbReference type="InterPro" id="IPR037117">
    <property type="entry name" value="Dihydroorotate_DH_ele_sf"/>
</dbReference>
<evidence type="ECO:0000256" key="2">
    <source>
        <dbReference type="ARBA" id="ARBA00022448"/>
    </source>
</evidence>
<evidence type="ECO:0000256" key="3">
    <source>
        <dbReference type="ARBA" id="ARBA00022630"/>
    </source>
</evidence>
<keyword evidence="4 12" id="KW-0001">2Fe-2S</keyword>
<dbReference type="CDD" id="cd06218">
    <property type="entry name" value="DHOD_e_trans"/>
    <property type="match status" value="1"/>
</dbReference>
<dbReference type="GO" id="GO:0016491">
    <property type="term" value="F:oxidoreductase activity"/>
    <property type="evidence" value="ECO:0007669"/>
    <property type="project" value="InterPro"/>
</dbReference>
<organism evidence="14 16">
    <name type="scientific">Saliniramus fredricksonii</name>
    <dbReference type="NCBI Taxonomy" id="1653334"/>
    <lineage>
        <taxon>Bacteria</taxon>
        <taxon>Pseudomonadati</taxon>
        <taxon>Pseudomonadota</taxon>
        <taxon>Alphaproteobacteria</taxon>
        <taxon>Hyphomicrobiales</taxon>
        <taxon>Salinarimonadaceae</taxon>
        <taxon>Saliniramus</taxon>
    </lineage>
</organism>
<comment type="cofactor">
    <cofactor evidence="10">
        <name>[2Fe-2S] cluster</name>
        <dbReference type="ChEBI" id="CHEBI:190135"/>
    </cofactor>
</comment>
<dbReference type="Proteomes" id="UP000050497">
    <property type="component" value="Unassembled WGS sequence"/>
</dbReference>
<dbReference type="Gene3D" id="2.10.240.10">
    <property type="entry name" value="Dihydroorotate dehydrogenase, electron transfer subunit"/>
    <property type="match status" value="1"/>
</dbReference>
<feature type="binding site" evidence="12">
    <location>
        <position position="269"/>
    </location>
    <ligand>
        <name>[2Fe-2S] cluster</name>
        <dbReference type="ChEBI" id="CHEBI:190135"/>
    </ligand>
</feature>
<protein>
    <submittedName>
        <fullName evidence="14 15">Dihydroorotate dehydrogenase electron transfer subunit</fullName>
    </submittedName>
</protein>
<keyword evidence="17" id="KW-1185">Reference proteome</keyword>
<dbReference type="Pfam" id="PF10418">
    <property type="entry name" value="DHODB_Fe-S_bind"/>
    <property type="match status" value="1"/>
</dbReference>
<dbReference type="OrthoDB" id="9806195at2"/>
<evidence type="ECO:0000313" key="15">
    <source>
        <dbReference type="EMBL" id="SCC82227.1"/>
    </source>
</evidence>
<dbReference type="PIRSF" id="PIRSF006816">
    <property type="entry name" value="Cyc3_hyd_g"/>
    <property type="match status" value="1"/>
</dbReference>
<dbReference type="GO" id="GO:0050660">
    <property type="term" value="F:flavin adenine dinucleotide binding"/>
    <property type="evidence" value="ECO:0007669"/>
    <property type="project" value="InterPro"/>
</dbReference>
<dbReference type="InterPro" id="IPR050353">
    <property type="entry name" value="PyrK_electron_transfer"/>
</dbReference>
<evidence type="ECO:0000313" key="17">
    <source>
        <dbReference type="Proteomes" id="UP000182800"/>
    </source>
</evidence>
<evidence type="ECO:0000256" key="9">
    <source>
        <dbReference type="ARBA" id="ARBA00023014"/>
    </source>
</evidence>
<evidence type="ECO:0000256" key="12">
    <source>
        <dbReference type="PIRSR" id="PIRSR006816-2"/>
    </source>
</evidence>
<feature type="binding site" evidence="12">
    <location>
        <position position="253"/>
    </location>
    <ligand>
        <name>[2Fe-2S] cluster</name>
        <dbReference type="ChEBI" id="CHEBI:190135"/>
    </ligand>
</feature>
<feature type="binding site" evidence="11">
    <location>
        <begin position="93"/>
        <end position="94"/>
    </location>
    <ligand>
        <name>FAD</name>
        <dbReference type="ChEBI" id="CHEBI:57692"/>
    </ligand>
</feature>
<keyword evidence="5 12" id="KW-0479">Metal-binding</keyword>
<accession>A0A0P8BQN0</accession>
<reference evidence="15 17" key="2">
    <citation type="submission" date="2016-08" db="EMBL/GenBank/DDBJ databases">
        <authorList>
            <person name="Varghese N."/>
            <person name="Submissions Spin"/>
        </authorList>
    </citation>
    <scope>NUCLEOTIDE SEQUENCE [LARGE SCALE GENOMIC DNA]</scope>
    <source>
        <strain evidence="15 17">HL-109</strain>
    </source>
</reference>
<feature type="binding site" evidence="12">
    <location>
        <position position="245"/>
    </location>
    <ligand>
        <name>[2Fe-2S] cluster</name>
        <dbReference type="ChEBI" id="CHEBI:190135"/>
    </ligand>
</feature>
<dbReference type="EMBL" id="LJSX01000005">
    <property type="protein sequence ID" value="KPQ11848.1"/>
    <property type="molecule type" value="Genomic_DNA"/>
</dbReference>
<dbReference type="PANTHER" id="PTHR43513">
    <property type="entry name" value="DIHYDROOROTATE DEHYDROGENASE B (NAD(+)), ELECTRON TRANSFER SUBUNIT"/>
    <property type="match status" value="1"/>
</dbReference>
<keyword evidence="8 12" id="KW-0408">Iron</keyword>
<evidence type="ECO:0000256" key="11">
    <source>
        <dbReference type="PIRSR" id="PIRSR006816-1"/>
    </source>
</evidence>
<dbReference type="InterPro" id="IPR017938">
    <property type="entry name" value="Riboflavin_synthase-like_b-brl"/>
</dbReference>
<keyword evidence="6 11" id="KW-0274">FAD</keyword>
<dbReference type="GO" id="GO:0006221">
    <property type="term" value="P:pyrimidine nucleotide biosynthetic process"/>
    <property type="evidence" value="ECO:0007669"/>
    <property type="project" value="InterPro"/>
</dbReference>
<evidence type="ECO:0000256" key="1">
    <source>
        <dbReference type="ARBA" id="ARBA00006422"/>
    </source>
</evidence>
<dbReference type="PROSITE" id="PS51384">
    <property type="entry name" value="FAD_FR"/>
    <property type="match status" value="1"/>
</dbReference>
<dbReference type="RefSeq" id="WP_074445761.1">
    <property type="nucleotide sequence ID" value="NZ_FMBM01000002.1"/>
</dbReference>
<comment type="similarity">
    <text evidence="1">Belongs to the PyrK family.</text>
</comment>
<evidence type="ECO:0000313" key="16">
    <source>
        <dbReference type="Proteomes" id="UP000050497"/>
    </source>
</evidence>
<feature type="domain" description="FAD-binding FR-type" evidence="13">
    <location>
        <begin position="16"/>
        <end position="118"/>
    </location>
</feature>
<dbReference type="SUPFAM" id="SSF52343">
    <property type="entry name" value="Ferredoxin reductase-like, C-terminal NADP-linked domain"/>
    <property type="match status" value="1"/>
</dbReference>
<comment type="cofactor">
    <cofactor evidence="11">
        <name>FAD</name>
        <dbReference type="ChEBI" id="CHEBI:57692"/>
    </cofactor>
    <text evidence="11">Binds 1 FAD per subunit.</text>
</comment>
<dbReference type="Proteomes" id="UP000182800">
    <property type="component" value="Unassembled WGS sequence"/>
</dbReference>
<feature type="binding site" evidence="11">
    <location>
        <begin position="69"/>
        <end position="72"/>
    </location>
    <ligand>
        <name>FAD</name>
        <dbReference type="ChEBI" id="CHEBI:57692"/>
    </ligand>
</feature>
<evidence type="ECO:0000256" key="6">
    <source>
        <dbReference type="ARBA" id="ARBA00022827"/>
    </source>
</evidence>
<evidence type="ECO:0000256" key="7">
    <source>
        <dbReference type="ARBA" id="ARBA00022982"/>
    </source>
</evidence>
<reference evidence="14 16" key="1">
    <citation type="submission" date="2015-09" db="EMBL/GenBank/DDBJ databases">
        <title>Identification and resolution of microdiversity through metagenomic sequencing of parallel consortia.</title>
        <authorList>
            <person name="Nelson W.C."/>
            <person name="Romine M.F."/>
            <person name="Lindemann S.R."/>
        </authorList>
    </citation>
    <scope>NUCLEOTIDE SEQUENCE [LARGE SCALE GENOMIC DNA]</scope>
    <source>
        <strain evidence="14">HL-109</strain>
    </source>
</reference>
<dbReference type="InterPro" id="IPR019480">
    <property type="entry name" value="Dihydroorotate_DH_Fe-S-bd"/>
</dbReference>
<dbReference type="Gene3D" id="3.40.50.80">
    <property type="entry name" value="Nucleotide-binding domain of ferredoxin-NADP reductase (FNR) module"/>
    <property type="match status" value="1"/>
</dbReference>
<feature type="binding site" evidence="12">
    <location>
        <position position="250"/>
    </location>
    <ligand>
        <name>[2Fe-2S] cluster</name>
        <dbReference type="ChEBI" id="CHEBI:190135"/>
    </ligand>
</feature>
<evidence type="ECO:0000256" key="4">
    <source>
        <dbReference type="ARBA" id="ARBA00022714"/>
    </source>
</evidence>
<name>A0A0P8BQN0_9HYPH</name>
<sequence length="283" mass="30116">MQAMHAVPPQPDSLPVLEERAEILRHEAVNGEYRLMQVAAPDQARRARAGQFFHLLCPQDDVLKPFFRRPMSIYAIDAEGGRISFLYKVTGTGTKALAKLGIGERLDMLGPLGIGFSLPPDTATGHKTPIVILARGVGLATLAPLVGLARSAGHAVTAILSARSPALLMSLEETRAAGAEAIAVTDAQGNSDTGHVAALLDDLHAKGRMGALYTCGSNRLLKLAQAHAARHALFGEVAMEQQMACGLGMCFCCVRAFREGDATVHRRVCCEGPVFALEEALGW</sequence>
<dbReference type="InterPro" id="IPR012165">
    <property type="entry name" value="Cyt_c3_hydrogenase_gsu"/>
</dbReference>
<dbReference type="STRING" id="1653334.GA0071312_3208"/>
<dbReference type="InterPro" id="IPR017927">
    <property type="entry name" value="FAD-bd_FR_type"/>
</dbReference>
<dbReference type="EMBL" id="FMBM01000002">
    <property type="protein sequence ID" value="SCC82227.1"/>
    <property type="molecule type" value="Genomic_DNA"/>
</dbReference>
<keyword evidence="3 11" id="KW-0285">Flavoprotein</keyword>
<keyword evidence="7" id="KW-0249">Electron transport</keyword>
<evidence type="ECO:0000256" key="5">
    <source>
        <dbReference type="ARBA" id="ARBA00022723"/>
    </source>
</evidence>
<comment type="cofactor">
    <cofactor evidence="12">
        <name>[2Fe-2S] cluster</name>
        <dbReference type="ChEBI" id="CHEBI:190135"/>
    </cofactor>
    <text evidence="12">Binds 1 [2Fe-2S] cluster per subunit.</text>
</comment>
<evidence type="ECO:0000256" key="8">
    <source>
        <dbReference type="ARBA" id="ARBA00023004"/>
    </source>
</evidence>